<protein>
    <submittedName>
        <fullName evidence="1">Uncharacterized protein</fullName>
    </submittedName>
</protein>
<evidence type="ECO:0000313" key="2">
    <source>
        <dbReference type="Proteomes" id="UP001642482"/>
    </source>
</evidence>
<evidence type="ECO:0000313" key="1">
    <source>
        <dbReference type="EMBL" id="CAK7237312.1"/>
    </source>
</evidence>
<gene>
    <name evidence="1" type="ORF">SEUCBS140593_009917</name>
</gene>
<reference evidence="1 2" key="1">
    <citation type="submission" date="2024-01" db="EMBL/GenBank/DDBJ databases">
        <authorList>
            <person name="Allen C."/>
            <person name="Tagirdzhanova G."/>
        </authorList>
    </citation>
    <scope>NUCLEOTIDE SEQUENCE [LARGE SCALE GENOMIC DNA]</scope>
</reference>
<proteinExistence type="predicted"/>
<accession>A0ABP0CYU6</accession>
<dbReference type="EMBL" id="CAWUHD010000178">
    <property type="protein sequence ID" value="CAK7237312.1"/>
    <property type="molecule type" value="Genomic_DNA"/>
</dbReference>
<comment type="caution">
    <text evidence="1">The sequence shown here is derived from an EMBL/GenBank/DDBJ whole genome shotgun (WGS) entry which is preliminary data.</text>
</comment>
<sequence>MDQPPGQLIGDMVWLVARYPQKPGELMKMGSILTDPANLETSLNLESIEDPPKLMDASLGIRSSVETNLNRDNSALIKAAATVPVFSGIAANVVVEGRWKHDVTTTVRSMDVRASAFIPDGDYMGRALQTPKVAAYVKANLFSKRLYIVVGVATARKLYIKETVTAQQMACASASASVLAVAEGAVEAKHSGTTTVSSELEVGEECDFAYRVRQFVYSKTRGLRSSMFRADGNDDDYDEPEYVPEFVSLKPSDAAPTEMVGLLTDD</sequence>
<name>A0ABP0CYU6_9PEZI</name>
<dbReference type="Proteomes" id="UP001642482">
    <property type="component" value="Unassembled WGS sequence"/>
</dbReference>
<keyword evidence="2" id="KW-1185">Reference proteome</keyword>
<organism evidence="1 2">
    <name type="scientific">Sporothrix eucalyptigena</name>
    <dbReference type="NCBI Taxonomy" id="1812306"/>
    <lineage>
        <taxon>Eukaryota</taxon>
        <taxon>Fungi</taxon>
        <taxon>Dikarya</taxon>
        <taxon>Ascomycota</taxon>
        <taxon>Pezizomycotina</taxon>
        <taxon>Sordariomycetes</taxon>
        <taxon>Sordariomycetidae</taxon>
        <taxon>Ophiostomatales</taxon>
        <taxon>Ophiostomataceae</taxon>
        <taxon>Sporothrix</taxon>
    </lineage>
</organism>